<reference evidence="2" key="2">
    <citation type="submission" date="2020-07" db="EMBL/GenBank/DDBJ databases">
        <authorList>
            <person name="Pettersson B.M.F."/>
            <person name="Behra P.R.K."/>
            <person name="Ramesh M."/>
            <person name="Das S."/>
            <person name="Dasgupta S."/>
            <person name="Kirsebom L.A."/>
        </authorList>
    </citation>
    <scope>NUCLEOTIDE SEQUENCE</scope>
    <source>
        <strain evidence="2">DSM 44203</strain>
    </source>
</reference>
<evidence type="ECO:0000313" key="4">
    <source>
        <dbReference type="Proteomes" id="UP001207528"/>
    </source>
</evidence>
<name>A0AAW5SIM0_MYCNV</name>
<evidence type="ECO:0000313" key="2">
    <source>
        <dbReference type="EMBL" id="MCV7022888.1"/>
    </source>
</evidence>
<dbReference type="RefSeq" id="WP_006246294.1">
    <property type="nucleotide sequence ID" value="NZ_BCTA01000105.1"/>
</dbReference>
<sequence length="135" mass="14881">MSNHIEHGHARGALYTLRQADIHEAGDYHEQQHRPDERTCAPVFVLDLTNESGDGLSLTGSRRELVEYLELVTTHVKRETDPLPALDRALAQLAALRAQRAAALLTADETALDHLDDQRARLLEDVAAAAEAVND</sequence>
<evidence type="ECO:0000313" key="3">
    <source>
        <dbReference type="Proteomes" id="UP000069773"/>
    </source>
</evidence>
<dbReference type="EMBL" id="BCTA01000105">
    <property type="protein sequence ID" value="GAT12962.1"/>
    <property type="molecule type" value="Genomic_DNA"/>
</dbReference>
<dbReference type="Proteomes" id="UP001207528">
    <property type="component" value="Unassembled WGS sequence"/>
</dbReference>
<protein>
    <submittedName>
        <fullName evidence="2">Uncharacterized protein</fullName>
    </submittedName>
</protein>
<reference evidence="2" key="3">
    <citation type="journal article" date="2022" name="BMC Genomics">
        <title>Comparative genome analysis of mycobacteria focusing on tRNA and non-coding RNA.</title>
        <authorList>
            <person name="Behra P.R.K."/>
            <person name="Pettersson B.M.F."/>
            <person name="Ramesh M."/>
            <person name="Das S."/>
            <person name="Dasgupta S."/>
            <person name="Kirsebom L.A."/>
        </authorList>
    </citation>
    <scope>NUCLEOTIDE SEQUENCE</scope>
    <source>
        <strain evidence="2">DSM 44203</strain>
    </source>
</reference>
<dbReference type="Proteomes" id="UP000069773">
    <property type="component" value="Unassembled WGS sequence"/>
</dbReference>
<accession>A0AAW5SIM0</accession>
<gene>
    <name evidence="2" type="ORF">H7I77_05900</name>
    <name evidence="1" type="ORF">RMCN_6095</name>
</gene>
<organism evidence="2 4">
    <name type="scientific">Mycolicibacterium novocastrense</name>
    <name type="common">Mycobacterium novocastrense</name>
    <dbReference type="NCBI Taxonomy" id="59813"/>
    <lineage>
        <taxon>Bacteria</taxon>
        <taxon>Bacillati</taxon>
        <taxon>Actinomycetota</taxon>
        <taxon>Actinomycetes</taxon>
        <taxon>Mycobacteriales</taxon>
        <taxon>Mycobacteriaceae</taxon>
        <taxon>Mycolicibacterium</taxon>
    </lineage>
</organism>
<proteinExistence type="predicted"/>
<keyword evidence="3" id="KW-1185">Reference proteome</keyword>
<dbReference type="EMBL" id="JACKTI010000021">
    <property type="protein sequence ID" value="MCV7022888.1"/>
    <property type="molecule type" value="Genomic_DNA"/>
</dbReference>
<comment type="caution">
    <text evidence="2">The sequence shown here is derived from an EMBL/GenBank/DDBJ whole genome shotgun (WGS) entry which is preliminary data.</text>
</comment>
<evidence type="ECO:0000313" key="1">
    <source>
        <dbReference type="EMBL" id="GAT12962.1"/>
    </source>
</evidence>
<reference evidence="1 3" key="1">
    <citation type="journal article" date="2016" name="Genome Announc.">
        <title>Draft Genome Sequences of Five Rapidly Growing Mycobacterium Species, M. thermoresistibile, M. fortuitum subsp. acetamidolyticum, M. canariasense, M. brisbanense, and M. novocastrense.</title>
        <authorList>
            <person name="Katahira K."/>
            <person name="Ogura Y."/>
            <person name="Gotoh Y."/>
            <person name="Hayashi T."/>
        </authorList>
    </citation>
    <scope>NUCLEOTIDE SEQUENCE [LARGE SCALE GENOMIC DNA]</scope>
    <source>
        <strain evidence="1 3">JCM18114</strain>
    </source>
</reference>
<dbReference type="AlphaFoldDB" id="A0AAW5SIM0"/>